<accession>A0ABX2EGV8</accession>
<comment type="caution">
    <text evidence="2">The sequence shown here is derived from an EMBL/GenBank/DDBJ whole genome shotgun (WGS) entry which is preliminary data.</text>
</comment>
<reference evidence="2 3" key="1">
    <citation type="submission" date="2020-05" db="EMBL/GenBank/DDBJ databases">
        <title>Aquincola sp. isolate from soil.</title>
        <authorList>
            <person name="Han J."/>
            <person name="Kim D.-U."/>
        </authorList>
    </citation>
    <scope>NUCLEOTIDE SEQUENCE [LARGE SCALE GENOMIC DNA]</scope>
    <source>
        <strain evidence="2 3">S2</strain>
    </source>
</reference>
<evidence type="ECO:0000313" key="3">
    <source>
        <dbReference type="Proteomes" id="UP000737171"/>
    </source>
</evidence>
<evidence type="ECO:0000313" key="2">
    <source>
        <dbReference type="EMBL" id="NRF67822.1"/>
    </source>
</evidence>
<protein>
    <submittedName>
        <fullName evidence="2">SET domain-containing protein</fullName>
    </submittedName>
</protein>
<dbReference type="EMBL" id="JABRWJ010000003">
    <property type="protein sequence ID" value="NRF67822.1"/>
    <property type="molecule type" value="Genomic_DNA"/>
</dbReference>
<name>A0ABX2EGV8_9BURK</name>
<feature type="region of interest" description="Disordered" evidence="1">
    <location>
        <begin position="409"/>
        <end position="430"/>
    </location>
</feature>
<evidence type="ECO:0000256" key="1">
    <source>
        <dbReference type="SAM" id="MobiDB-lite"/>
    </source>
</evidence>
<keyword evidence="3" id="KW-1185">Reference proteome</keyword>
<dbReference type="SUPFAM" id="SSF82199">
    <property type="entry name" value="SET domain"/>
    <property type="match status" value="1"/>
</dbReference>
<sequence>MNDHAHPQQPAPPSSERFSAPRIHEVRPSLPLDDYARCKLDEADARLQHIVGELNSGLHHRAVAMYEMREVAGLIDQIWLPEHRSLVRAAGAMKPPPEAPTGSNNSVDWDVTLAMAATICRKAEQGEGLDEHEEAVSRMIAFISTASMVLEVKQRWIRQLEAEAHVYDPSNNGRYPYRDVHGLPLRIVALHPLSECSQSGRRYGSEAVLPFVRCTRPDDAGAEVAISAAERSALYDALACVPFAAEHLRRPHEAAMIGLHNTVVATRALPAGTCIGVCGGPVIGSELGDWRAVVSYSLFAWLLQDEHRLIDFQNVDVNDCELVTIQGDNIVSRINSIFDDENGLPVRQAAEGYNVEAAWFRGRLDDGRCLAFTAFFTQQDIGPGEELRWDYWYSEEMVRHSIAEPILASSRPGRQDDSAERTAGSGHGAV</sequence>
<dbReference type="RefSeq" id="WP_173122905.1">
    <property type="nucleotide sequence ID" value="NZ_JABRWJ010000003.1"/>
</dbReference>
<dbReference type="Proteomes" id="UP000737171">
    <property type="component" value="Unassembled WGS sequence"/>
</dbReference>
<organism evidence="2 3">
    <name type="scientific">Pseudaquabacterium terrae</name>
    <dbReference type="NCBI Taxonomy" id="2732868"/>
    <lineage>
        <taxon>Bacteria</taxon>
        <taxon>Pseudomonadati</taxon>
        <taxon>Pseudomonadota</taxon>
        <taxon>Betaproteobacteria</taxon>
        <taxon>Burkholderiales</taxon>
        <taxon>Sphaerotilaceae</taxon>
        <taxon>Pseudaquabacterium</taxon>
    </lineage>
</organism>
<dbReference type="InterPro" id="IPR046341">
    <property type="entry name" value="SET_dom_sf"/>
</dbReference>
<proteinExistence type="predicted"/>
<gene>
    <name evidence="2" type="ORF">HLB44_12585</name>
</gene>
<dbReference type="Gene3D" id="2.170.270.10">
    <property type="entry name" value="SET domain"/>
    <property type="match status" value="1"/>
</dbReference>
<feature type="region of interest" description="Disordered" evidence="1">
    <location>
        <begin position="1"/>
        <end position="22"/>
    </location>
</feature>